<keyword evidence="1" id="KW-0472">Membrane</keyword>
<organism evidence="2 3">
    <name type="scientific">Novosphingobium silvae</name>
    <dbReference type="NCBI Taxonomy" id="2692619"/>
    <lineage>
        <taxon>Bacteria</taxon>
        <taxon>Pseudomonadati</taxon>
        <taxon>Pseudomonadota</taxon>
        <taxon>Alphaproteobacteria</taxon>
        <taxon>Sphingomonadales</taxon>
        <taxon>Sphingomonadaceae</taxon>
        <taxon>Novosphingobium</taxon>
    </lineage>
</organism>
<sequence>MSALTLIARDELWLMRRSRVSVIAAALLIVLVVIAGITSVAHQSNVADTRARLQAQVDEEFDNQPSRHPHRMVHFGHFIFRPLPPLAAFDPGIDAFTGNAMFLEGHRQNSANFGDVRQSSILVRFGQLTPAFVLQTLAPLLIIFLGYGAVARERGAGTLRQLFMQGVSAGTLIAGKLLALATVAALIAIPAMSVLIFVAAQPGAAAGPIALTAAGYLTYLALWSIIVVLVSASVARPRNALLALLGLWSVTVILLPRIAPDLAATAVPQPTRLETDLTLQRELRAMGDSHNPDDPVFAAFKQRVLRQYGVRRVEDLPVNYKGLLAVEGERMTSELFDRYASEGFARQARQSATMDAIGTLSPAVAMRRLSMAAAGTDLAGHARFLDQAEAYRYDLVQRLNRLQADAVSFEDDAAKSSDTAAEQRSRIDPHHWHAMPDFHFAPPEPGDLVRRASPAAVMLLLWLLVPALLLAPAARRLEGVRS</sequence>
<feature type="transmembrane region" description="Helical" evidence="1">
    <location>
        <begin position="132"/>
        <end position="151"/>
    </location>
</feature>
<name>A0A7X4GKZ8_9SPHN</name>
<evidence type="ECO:0000313" key="2">
    <source>
        <dbReference type="EMBL" id="MYM00127.1"/>
    </source>
</evidence>
<dbReference type="EMBL" id="WVTD01000029">
    <property type="protein sequence ID" value="MYM00127.1"/>
    <property type="molecule type" value="Genomic_DNA"/>
</dbReference>
<dbReference type="RefSeq" id="WP_160987398.1">
    <property type="nucleotide sequence ID" value="NZ_WVTD01000029.1"/>
</dbReference>
<keyword evidence="3" id="KW-1185">Reference proteome</keyword>
<proteinExistence type="predicted"/>
<evidence type="ECO:0000256" key="1">
    <source>
        <dbReference type="SAM" id="Phobius"/>
    </source>
</evidence>
<feature type="transmembrane region" description="Helical" evidence="1">
    <location>
        <begin position="172"/>
        <end position="199"/>
    </location>
</feature>
<accession>A0A7X4GKZ8</accession>
<gene>
    <name evidence="2" type="ORF">GR702_20435</name>
</gene>
<reference evidence="2 3" key="1">
    <citation type="submission" date="2019-12" db="EMBL/GenBank/DDBJ databases">
        <authorList>
            <person name="Feng G."/>
            <person name="Zhu H."/>
        </authorList>
    </citation>
    <scope>NUCLEOTIDE SEQUENCE [LARGE SCALE GENOMIC DNA]</scope>
    <source>
        <strain evidence="2 3">FGD1</strain>
    </source>
</reference>
<dbReference type="Proteomes" id="UP000465810">
    <property type="component" value="Unassembled WGS sequence"/>
</dbReference>
<dbReference type="Pfam" id="PF12040">
    <property type="entry name" value="DUF3526"/>
    <property type="match status" value="1"/>
</dbReference>
<keyword evidence="1" id="KW-0812">Transmembrane</keyword>
<feature type="transmembrane region" description="Helical" evidence="1">
    <location>
        <begin position="205"/>
        <end position="229"/>
    </location>
</feature>
<feature type="transmembrane region" description="Helical" evidence="1">
    <location>
        <begin position="455"/>
        <end position="474"/>
    </location>
</feature>
<dbReference type="AlphaFoldDB" id="A0A7X4GKZ8"/>
<evidence type="ECO:0000313" key="3">
    <source>
        <dbReference type="Proteomes" id="UP000465810"/>
    </source>
</evidence>
<keyword evidence="1" id="KW-1133">Transmembrane helix</keyword>
<dbReference type="PANTHER" id="PTHR43471">
    <property type="entry name" value="ABC TRANSPORTER PERMEASE"/>
    <property type="match status" value="1"/>
</dbReference>
<dbReference type="PANTHER" id="PTHR43471:SF1">
    <property type="entry name" value="ABC TRANSPORTER PERMEASE PROTEIN NOSY-RELATED"/>
    <property type="match status" value="1"/>
</dbReference>
<dbReference type="InterPro" id="IPR021913">
    <property type="entry name" value="DUF3526"/>
</dbReference>
<feature type="transmembrane region" description="Helical" evidence="1">
    <location>
        <begin position="241"/>
        <end position="259"/>
    </location>
</feature>
<feature type="transmembrane region" description="Helical" evidence="1">
    <location>
        <begin position="20"/>
        <end position="41"/>
    </location>
</feature>
<protein>
    <submittedName>
        <fullName evidence="2">DUF3526 domain-containing protein</fullName>
    </submittedName>
</protein>
<comment type="caution">
    <text evidence="2">The sequence shown here is derived from an EMBL/GenBank/DDBJ whole genome shotgun (WGS) entry which is preliminary data.</text>
</comment>